<gene>
    <name evidence="3" type="ORF">ATJ93_1301</name>
</gene>
<feature type="compositionally biased region" description="Polar residues" evidence="1">
    <location>
        <begin position="73"/>
        <end position="86"/>
    </location>
</feature>
<feature type="transmembrane region" description="Helical" evidence="2">
    <location>
        <begin position="6"/>
        <end position="23"/>
    </location>
</feature>
<proteinExistence type="predicted"/>
<evidence type="ECO:0000313" key="4">
    <source>
        <dbReference type="Proteomes" id="UP000283805"/>
    </source>
</evidence>
<dbReference type="Proteomes" id="UP000283805">
    <property type="component" value="Unassembled WGS sequence"/>
</dbReference>
<feature type="region of interest" description="Disordered" evidence="1">
    <location>
        <begin position="34"/>
        <end position="97"/>
    </location>
</feature>
<keyword evidence="2" id="KW-1133">Transmembrane helix</keyword>
<accession>A0A419WS98</accession>
<evidence type="ECO:0000256" key="1">
    <source>
        <dbReference type="SAM" id="MobiDB-lite"/>
    </source>
</evidence>
<feature type="compositionally biased region" description="Basic and acidic residues" evidence="1">
    <location>
        <begin position="58"/>
        <end position="68"/>
    </location>
</feature>
<keyword evidence="4" id="KW-1185">Reference proteome</keyword>
<protein>
    <submittedName>
        <fullName evidence="3">Uncharacterized protein</fullName>
    </submittedName>
</protein>
<keyword evidence="2" id="KW-0812">Transmembrane</keyword>
<comment type="caution">
    <text evidence="3">The sequence shown here is derived from an EMBL/GenBank/DDBJ whole genome shotgun (WGS) entry which is preliminary data.</text>
</comment>
<dbReference type="AlphaFoldDB" id="A0A419WS98"/>
<keyword evidence="2" id="KW-0472">Membrane</keyword>
<dbReference type="RefSeq" id="WP_147376633.1">
    <property type="nucleotide sequence ID" value="NZ_RAPO01000001.1"/>
</dbReference>
<evidence type="ECO:0000313" key="3">
    <source>
        <dbReference type="EMBL" id="RKD98295.1"/>
    </source>
</evidence>
<reference evidence="3 4" key="1">
    <citation type="submission" date="2018-09" db="EMBL/GenBank/DDBJ databases">
        <title>Genomic Encyclopedia of Archaeal and Bacterial Type Strains, Phase II (KMG-II): from individual species to whole genera.</title>
        <authorList>
            <person name="Goeker M."/>
        </authorList>
    </citation>
    <scope>NUCLEOTIDE SEQUENCE [LARGE SCALE GENOMIC DNA]</scope>
    <source>
        <strain evidence="3 4">DSM 13151</strain>
    </source>
</reference>
<name>A0A419WS98_9EURY</name>
<organism evidence="3 4">
    <name type="scientific">Halopiger aswanensis</name>
    <dbReference type="NCBI Taxonomy" id="148449"/>
    <lineage>
        <taxon>Archaea</taxon>
        <taxon>Methanobacteriati</taxon>
        <taxon>Methanobacteriota</taxon>
        <taxon>Stenosarchaea group</taxon>
        <taxon>Halobacteria</taxon>
        <taxon>Halobacteriales</taxon>
        <taxon>Natrialbaceae</taxon>
        <taxon>Halopiger</taxon>
    </lineage>
</organism>
<sequence length="97" mass="10172">MSPPPAAALALLGIWVLMVFFVTNETGYAQLRSDGDAVRVPEPEIEPEPDPATAECDGAARADADRYDSSSGTTSDQVSDPNQEPEPSSGIHSPADD</sequence>
<dbReference type="EMBL" id="RAPO01000001">
    <property type="protein sequence ID" value="RKD98295.1"/>
    <property type="molecule type" value="Genomic_DNA"/>
</dbReference>
<evidence type="ECO:0000256" key="2">
    <source>
        <dbReference type="SAM" id="Phobius"/>
    </source>
</evidence>